<dbReference type="Gene3D" id="2.60.120.200">
    <property type="match status" value="1"/>
</dbReference>
<evidence type="ECO:0000256" key="6">
    <source>
        <dbReference type="ARBA" id="ARBA00022833"/>
    </source>
</evidence>
<dbReference type="PANTHER" id="PTHR33794">
    <property type="entry name" value="BACILLOLYSIN"/>
    <property type="match status" value="1"/>
</dbReference>
<dbReference type="InterPro" id="IPR013783">
    <property type="entry name" value="Ig-like_fold"/>
</dbReference>
<evidence type="ECO:0000256" key="8">
    <source>
        <dbReference type="PIRSR" id="PIRSR623612-1"/>
    </source>
</evidence>
<feature type="compositionally biased region" description="Polar residues" evidence="9">
    <location>
        <begin position="637"/>
        <end position="649"/>
    </location>
</feature>
<dbReference type="InterPro" id="IPR013856">
    <property type="entry name" value="Peptidase_M4_domain"/>
</dbReference>
<dbReference type="InterPro" id="IPR000998">
    <property type="entry name" value="MAM_dom"/>
</dbReference>
<gene>
    <name evidence="12" type="ORF">BJY14_003516</name>
</gene>
<keyword evidence="13" id="KW-1185">Reference proteome</keyword>
<dbReference type="InterPro" id="IPR050728">
    <property type="entry name" value="Zinc_Metalloprotease_M4"/>
</dbReference>
<dbReference type="InterPro" id="IPR011096">
    <property type="entry name" value="FTP_domain"/>
</dbReference>
<dbReference type="GO" id="GO:0006508">
    <property type="term" value="P:proteolysis"/>
    <property type="evidence" value="ECO:0007669"/>
    <property type="project" value="UniProtKB-KW"/>
</dbReference>
<dbReference type="Proteomes" id="UP000529783">
    <property type="component" value="Unassembled WGS sequence"/>
</dbReference>
<dbReference type="Pfam" id="PF01447">
    <property type="entry name" value="Peptidase_M4"/>
    <property type="match status" value="1"/>
</dbReference>
<feature type="compositionally biased region" description="Low complexity" evidence="9">
    <location>
        <begin position="557"/>
        <end position="577"/>
    </location>
</feature>
<dbReference type="GO" id="GO:0005975">
    <property type="term" value="P:carbohydrate metabolic process"/>
    <property type="evidence" value="ECO:0007669"/>
    <property type="project" value="UniProtKB-ARBA"/>
</dbReference>
<feature type="active site" evidence="8">
    <location>
        <position position="326"/>
    </location>
</feature>
<feature type="active site" description="Proton donor" evidence="8">
    <location>
        <position position="416"/>
    </location>
</feature>
<dbReference type="Pfam" id="PF02868">
    <property type="entry name" value="Peptidase_M4_C"/>
    <property type="match status" value="1"/>
</dbReference>
<keyword evidence="7 12" id="KW-0482">Metalloprotease</keyword>
<reference evidence="12 13" key="1">
    <citation type="submission" date="2020-07" db="EMBL/GenBank/DDBJ databases">
        <title>Sequencing the genomes of 1000 actinobacteria strains.</title>
        <authorList>
            <person name="Klenk H.-P."/>
        </authorList>
    </citation>
    <scope>NUCLEOTIDE SEQUENCE [LARGE SCALE GENOMIC DNA]</scope>
    <source>
        <strain evidence="12 13">DSM 40398</strain>
    </source>
</reference>
<name>A0A7Y9EGU7_9ACTN</name>
<sequence length="803" mass="81788">MRHQTAIGAAALSVGLAVAMSSPASGATPRTAPAAPARPDPRTVAAASADRLVAAKPAAFKKAPKDRIVRRGVTSGLRGLQYVAYERTYDGLPVYGGDFVVTTNASGGVLSTSVDQTRTLDVSTKASVGAAQAAETSRTRVSKVETASTPRLTVLAEGTGRLVYETVVSGTQKKAPTKLHVFVDARSGKVVKTYDEVRDAADDRSYYHGTVDLSTAATSMTDPQRSGIRCGGQNGSAYTGTDSAWGSGSGTDLETACVDALYAVQKEWDMLGSWLGRNGINGSGGGFPLRVGLNDVNAYWNGSYTNFGHNQAGTKQATSVDVVGHENGHAVFTTTPGGDSGGSGNEKGGMNESAGDIFGALTEHYMNEPSTLDPPDYLVGEEVDLVGQGPIRNMYNPSALGDPNCYSSSIPSTEVHAAAGPQNHWFYLLAEGSNPSNGNPTSPTCNSSTVTGIGIQKAGQIFMGGLNRKVTSWSHARARVETINAALQLFPGSATECNAVKAAWSAINVPAQSGEASCGTQQNDFSVTLSPGSGSAQAGGTATATVATQTTGGTAQQVSLSATSSPSGPTASFSPATITSGQSSTMTVTVPAGTADGTYKLTVLADGASVDRTATYTLTVGQGQPGTVYSDDLESGTGWTTNPNGTDTATAGRWERGTPQPTSYSGTSLQLAAAGGSGALVTGAAAGTDAGTYDLDGGVSSVQSPAISLPSGTLSLKFSWNFAYLNNSSTDDYLRVRVVGANGSSTVLNQSGAAANKAGAWQTATYDLSAYAGQSVRILVEAADNGTASLVEAGIDNVSVTKA</sequence>
<feature type="region of interest" description="Disordered" evidence="9">
    <location>
        <begin position="557"/>
        <end position="583"/>
    </location>
</feature>
<feature type="domain" description="MAM" evidence="11">
    <location>
        <begin position="629"/>
        <end position="803"/>
    </location>
</feature>
<dbReference type="CDD" id="cd09597">
    <property type="entry name" value="M4_TLP"/>
    <property type="match status" value="1"/>
</dbReference>
<dbReference type="PROSITE" id="PS50060">
    <property type="entry name" value="MAM_2"/>
    <property type="match status" value="1"/>
</dbReference>
<dbReference type="GO" id="GO:0046872">
    <property type="term" value="F:metal ion binding"/>
    <property type="evidence" value="ECO:0007669"/>
    <property type="project" value="UniProtKB-KW"/>
</dbReference>
<dbReference type="InterPro" id="IPR001570">
    <property type="entry name" value="Peptidase_M4_C_domain"/>
</dbReference>
<evidence type="ECO:0000256" key="7">
    <source>
        <dbReference type="ARBA" id="ARBA00023049"/>
    </source>
</evidence>
<protein>
    <submittedName>
        <fullName evidence="12">Zn-dependent metalloprotease</fullName>
    </submittedName>
</protein>
<comment type="caution">
    <text evidence="12">The sequence shown here is derived from an EMBL/GenBank/DDBJ whole genome shotgun (WGS) entry which is preliminary data.</text>
</comment>
<evidence type="ECO:0000256" key="1">
    <source>
        <dbReference type="ARBA" id="ARBA00009388"/>
    </source>
</evidence>
<evidence type="ECO:0000256" key="3">
    <source>
        <dbReference type="ARBA" id="ARBA00022723"/>
    </source>
</evidence>
<keyword evidence="2 12" id="KW-0645">Protease</keyword>
<dbReference type="GO" id="GO:0016020">
    <property type="term" value="C:membrane"/>
    <property type="evidence" value="ECO:0007669"/>
    <property type="project" value="InterPro"/>
</dbReference>
<proteinExistence type="inferred from homology"/>
<evidence type="ECO:0000256" key="5">
    <source>
        <dbReference type="ARBA" id="ARBA00022801"/>
    </source>
</evidence>
<dbReference type="InterPro" id="IPR023612">
    <property type="entry name" value="Peptidase_M4"/>
</dbReference>
<dbReference type="Gene3D" id="3.10.170.10">
    <property type="match status" value="1"/>
</dbReference>
<evidence type="ECO:0000256" key="9">
    <source>
        <dbReference type="SAM" id="MobiDB-lite"/>
    </source>
</evidence>
<dbReference type="GO" id="GO:0004222">
    <property type="term" value="F:metalloendopeptidase activity"/>
    <property type="evidence" value="ECO:0007669"/>
    <property type="project" value="InterPro"/>
</dbReference>
<comment type="similarity">
    <text evidence="1">Belongs to the peptidase M4 family.</text>
</comment>
<evidence type="ECO:0000256" key="4">
    <source>
        <dbReference type="ARBA" id="ARBA00022729"/>
    </source>
</evidence>
<keyword evidence="3" id="KW-0479">Metal-binding</keyword>
<evidence type="ECO:0000313" key="13">
    <source>
        <dbReference type="Proteomes" id="UP000529783"/>
    </source>
</evidence>
<feature type="chain" id="PRO_5031089972" evidence="10">
    <location>
        <begin position="27"/>
        <end position="803"/>
    </location>
</feature>
<dbReference type="AlphaFoldDB" id="A0A7Y9EGU7"/>
<dbReference type="RefSeq" id="WP_312879278.1">
    <property type="nucleotide sequence ID" value="NZ_JACCBA010000001.1"/>
</dbReference>
<evidence type="ECO:0000256" key="10">
    <source>
        <dbReference type="SAM" id="SignalP"/>
    </source>
</evidence>
<dbReference type="Gene3D" id="1.10.390.10">
    <property type="entry name" value="Neutral Protease Domain 2"/>
    <property type="match status" value="1"/>
</dbReference>
<dbReference type="InterPro" id="IPR027268">
    <property type="entry name" value="Peptidase_M4/M1_CTD_sf"/>
</dbReference>
<dbReference type="PANTHER" id="PTHR33794:SF1">
    <property type="entry name" value="BACILLOLYSIN"/>
    <property type="match status" value="1"/>
</dbReference>
<keyword evidence="6" id="KW-0862">Zinc</keyword>
<evidence type="ECO:0000259" key="11">
    <source>
        <dbReference type="PROSITE" id="PS50060"/>
    </source>
</evidence>
<evidence type="ECO:0000256" key="2">
    <source>
        <dbReference type="ARBA" id="ARBA00022670"/>
    </source>
</evidence>
<dbReference type="Gene3D" id="2.60.40.10">
    <property type="entry name" value="Immunoglobulins"/>
    <property type="match status" value="1"/>
</dbReference>
<dbReference type="EMBL" id="JACCBA010000001">
    <property type="protein sequence ID" value="NYD47533.1"/>
    <property type="molecule type" value="Genomic_DNA"/>
</dbReference>
<accession>A0A7Y9EGU7</accession>
<keyword evidence="5" id="KW-0378">Hydrolase</keyword>
<evidence type="ECO:0000313" key="12">
    <source>
        <dbReference type="EMBL" id="NYD47533.1"/>
    </source>
</evidence>
<keyword evidence="4 10" id="KW-0732">Signal</keyword>
<dbReference type="PRINTS" id="PR00730">
    <property type="entry name" value="THERMOLYSIN"/>
</dbReference>
<organism evidence="12 13">
    <name type="scientific">Actinomadura luteofluorescens</name>
    <dbReference type="NCBI Taxonomy" id="46163"/>
    <lineage>
        <taxon>Bacteria</taxon>
        <taxon>Bacillati</taxon>
        <taxon>Actinomycetota</taxon>
        <taxon>Actinomycetes</taxon>
        <taxon>Streptosporangiales</taxon>
        <taxon>Thermomonosporaceae</taxon>
        <taxon>Actinomadura</taxon>
    </lineage>
</organism>
<dbReference type="InterPro" id="IPR013320">
    <property type="entry name" value="ConA-like_dom_sf"/>
</dbReference>
<dbReference type="SUPFAM" id="SSF49899">
    <property type="entry name" value="Concanavalin A-like lectins/glucanases"/>
    <property type="match status" value="1"/>
</dbReference>
<feature type="signal peptide" evidence="10">
    <location>
        <begin position="1"/>
        <end position="26"/>
    </location>
</feature>
<dbReference type="Pfam" id="PF07504">
    <property type="entry name" value="FTP"/>
    <property type="match status" value="1"/>
</dbReference>
<dbReference type="SUPFAM" id="SSF55486">
    <property type="entry name" value="Metalloproteases ('zincins'), catalytic domain"/>
    <property type="match status" value="1"/>
</dbReference>
<feature type="region of interest" description="Disordered" evidence="9">
    <location>
        <begin position="633"/>
        <end position="664"/>
    </location>
</feature>